<dbReference type="EMBL" id="QRKN01000001">
    <property type="protein sequence ID" value="RHI25671.1"/>
    <property type="molecule type" value="Genomic_DNA"/>
</dbReference>
<accession>A0A414ZQX9</accession>
<evidence type="ECO:0000313" key="1">
    <source>
        <dbReference type="EMBL" id="RHI25671.1"/>
    </source>
</evidence>
<sequence length="144" mass="17174">MYTTSNKFDKNSRTNLVEDIIFEAIQQAFYDIDENLYAHLECRYNWLGDTDEAYNPYTKQKVDLLSDLKEYTIPLNKCSYKEIYKFIENIIKDGLYNRKDNDANMPIVWFHSCNLDDTNIMFRMSITLLNKLDEEESTGLYSRE</sequence>
<protein>
    <submittedName>
        <fullName evidence="1">Uncharacterized protein</fullName>
    </submittedName>
</protein>
<dbReference type="Proteomes" id="UP000285865">
    <property type="component" value="Unassembled WGS sequence"/>
</dbReference>
<evidence type="ECO:0000313" key="2">
    <source>
        <dbReference type="Proteomes" id="UP000285865"/>
    </source>
</evidence>
<gene>
    <name evidence="1" type="ORF">DW172_03030</name>
</gene>
<dbReference type="RefSeq" id="WP_118257147.1">
    <property type="nucleotide sequence ID" value="NZ_QRKN01000001.1"/>
</dbReference>
<name>A0A414ZQX9_9FIRM</name>
<comment type="caution">
    <text evidence="1">The sequence shown here is derived from an EMBL/GenBank/DDBJ whole genome shotgun (WGS) entry which is preliminary data.</text>
</comment>
<organism evidence="1 2">
    <name type="scientific">Agathobacter rectalis</name>
    <dbReference type="NCBI Taxonomy" id="39491"/>
    <lineage>
        <taxon>Bacteria</taxon>
        <taxon>Bacillati</taxon>
        <taxon>Bacillota</taxon>
        <taxon>Clostridia</taxon>
        <taxon>Lachnospirales</taxon>
        <taxon>Lachnospiraceae</taxon>
        <taxon>Agathobacter</taxon>
    </lineage>
</organism>
<dbReference type="AlphaFoldDB" id="A0A414ZQX9"/>
<proteinExistence type="predicted"/>
<reference evidence="1 2" key="1">
    <citation type="submission" date="2018-08" db="EMBL/GenBank/DDBJ databases">
        <title>A genome reference for cultivated species of the human gut microbiota.</title>
        <authorList>
            <person name="Zou Y."/>
            <person name="Xue W."/>
            <person name="Luo G."/>
        </authorList>
    </citation>
    <scope>NUCLEOTIDE SEQUENCE [LARGE SCALE GENOMIC DNA]</scope>
    <source>
        <strain evidence="1 2">AM16-11</strain>
    </source>
</reference>